<feature type="transmembrane region" description="Helical" evidence="1">
    <location>
        <begin position="5"/>
        <end position="22"/>
    </location>
</feature>
<proteinExistence type="predicted"/>
<comment type="caution">
    <text evidence="2">The sequence shown here is derived from an EMBL/GenBank/DDBJ whole genome shotgun (WGS) entry which is preliminary data.</text>
</comment>
<dbReference type="EMBL" id="NOII01000001">
    <property type="protein sequence ID" value="OYD59390.1"/>
    <property type="molecule type" value="Genomic_DNA"/>
</dbReference>
<keyword evidence="1" id="KW-0812">Transmembrane</keyword>
<name>A0A235FDB1_9BACL</name>
<keyword evidence="1" id="KW-0472">Membrane</keyword>
<feature type="transmembrane region" description="Helical" evidence="1">
    <location>
        <begin position="29"/>
        <end position="53"/>
    </location>
</feature>
<sequence>MGMLFGIGCLVGVIILLLTVYLKIRFNSYIIQIPALLGLTSSVGIIAYSYFVVRGFEGGAIGLLGFIIFFFSVIALLIKNKRKAGFAEKG</sequence>
<evidence type="ECO:0000313" key="3">
    <source>
        <dbReference type="Proteomes" id="UP000215059"/>
    </source>
</evidence>
<dbReference type="Proteomes" id="UP000215059">
    <property type="component" value="Unassembled WGS sequence"/>
</dbReference>
<protein>
    <recommendedName>
        <fullName evidence="4">YesK-like protein</fullName>
    </recommendedName>
</protein>
<keyword evidence="1" id="KW-1133">Transmembrane helix</keyword>
<dbReference type="Pfam" id="PF14150">
    <property type="entry name" value="YesK"/>
    <property type="match status" value="1"/>
</dbReference>
<accession>A0A235FDB1</accession>
<evidence type="ECO:0000256" key="1">
    <source>
        <dbReference type="SAM" id="Phobius"/>
    </source>
</evidence>
<feature type="transmembrane region" description="Helical" evidence="1">
    <location>
        <begin position="59"/>
        <end position="78"/>
    </location>
</feature>
<keyword evidence="3" id="KW-1185">Reference proteome</keyword>
<organism evidence="2 3">
    <name type="scientific">Fictibacillus aquaticus</name>
    <dbReference type="NCBI Taxonomy" id="2021314"/>
    <lineage>
        <taxon>Bacteria</taxon>
        <taxon>Bacillati</taxon>
        <taxon>Bacillota</taxon>
        <taxon>Bacilli</taxon>
        <taxon>Bacillales</taxon>
        <taxon>Fictibacillaceae</taxon>
        <taxon>Fictibacillus</taxon>
    </lineage>
</organism>
<dbReference type="AlphaFoldDB" id="A0A235FDB1"/>
<gene>
    <name evidence="2" type="ORF">CGZ90_05735</name>
</gene>
<evidence type="ECO:0008006" key="4">
    <source>
        <dbReference type="Google" id="ProtNLM"/>
    </source>
</evidence>
<dbReference type="InterPro" id="IPR025434">
    <property type="entry name" value="YesK-like"/>
</dbReference>
<reference evidence="2 3" key="1">
    <citation type="submission" date="2017-07" db="EMBL/GenBank/DDBJ databases">
        <title>Fictibacillus sp. nov. GDSW-R2A3 Genome sequencing and assembly.</title>
        <authorList>
            <person name="Mayilraj S."/>
        </authorList>
    </citation>
    <scope>NUCLEOTIDE SEQUENCE [LARGE SCALE GENOMIC DNA]</scope>
    <source>
        <strain evidence="2 3">GDSW-R2A3</strain>
    </source>
</reference>
<evidence type="ECO:0000313" key="2">
    <source>
        <dbReference type="EMBL" id="OYD59390.1"/>
    </source>
</evidence>